<keyword evidence="2" id="KW-1185">Reference proteome</keyword>
<dbReference type="EMBL" id="JABSND010000404">
    <property type="protein sequence ID" value="KAI6290983.1"/>
    <property type="molecule type" value="Genomic_DNA"/>
</dbReference>
<evidence type="ECO:0000313" key="2">
    <source>
        <dbReference type="Proteomes" id="UP001059893"/>
    </source>
</evidence>
<accession>A0ABQ8N489</accession>
<evidence type="ECO:0000313" key="1">
    <source>
        <dbReference type="EMBL" id="KAI6290983.1"/>
    </source>
</evidence>
<protein>
    <submittedName>
        <fullName evidence="1">Uncharacterized protein</fullName>
    </submittedName>
</protein>
<reference evidence="1" key="1">
    <citation type="submission" date="2021-01" db="EMBL/GenBank/DDBJ databases">
        <title>Deciphering the adaptive evolutionary patterns associated with biogeogrpahic diversity in the finger millet blast pathogen Magnaporthe oryzae in Eastern Africa.</title>
        <authorList>
            <person name="Onyema G."/>
            <person name="Shittu T.A."/>
            <person name="Dodsworth S."/>
            <person name="Devilliers S."/>
            <person name="Muthumeenakshi S."/>
            <person name="Sreenivasaprasad S."/>
        </authorList>
    </citation>
    <scope>NUCLEOTIDE SEQUENCE</scope>
    <source>
        <strain evidence="1">D15/s37</strain>
    </source>
</reference>
<name>A0ABQ8N489_PYRGI</name>
<gene>
    <name evidence="1" type="ORF">MCOR33_010916</name>
</gene>
<organism evidence="1 2">
    <name type="scientific">Pyricularia grisea</name>
    <name type="common">Crabgrass-specific blast fungus</name>
    <name type="synonym">Magnaporthe grisea</name>
    <dbReference type="NCBI Taxonomy" id="148305"/>
    <lineage>
        <taxon>Eukaryota</taxon>
        <taxon>Fungi</taxon>
        <taxon>Dikarya</taxon>
        <taxon>Ascomycota</taxon>
        <taxon>Pezizomycotina</taxon>
        <taxon>Sordariomycetes</taxon>
        <taxon>Sordariomycetidae</taxon>
        <taxon>Magnaporthales</taxon>
        <taxon>Pyriculariaceae</taxon>
        <taxon>Pyricularia</taxon>
    </lineage>
</organism>
<comment type="caution">
    <text evidence="1">The sequence shown here is derived from an EMBL/GenBank/DDBJ whole genome shotgun (WGS) entry which is preliminary data.</text>
</comment>
<proteinExistence type="predicted"/>
<sequence>MSRAFAKSLTPSLTPISPPFQYIPVQIIAEREEQAMQKEAASQDSDKPFSHPVFTSSSLNTTAAALFEVFSVLSREKIERLRAAHPQNLTEEVQKALDWILQHALCFGQGDGWVQLV</sequence>
<dbReference type="Proteomes" id="UP001059893">
    <property type="component" value="Unassembled WGS sequence"/>
</dbReference>